<evidence type="ECO:0000256" key="1">
    <source>
        <dbReference type="SAM" id="Coils"/>
    </source>
</evidence>
<proteinExistence type="predicted"/>
<evidence type="ECO:0000313" key="2">
    <source>
        <dbReference type="EMBL" id="QIG73788.1"/>
    </source>
</evidence>
<keyword evidence="3" id="KW-1185">Reference proteome</keyword>
<feature type="coiled-coil region" evidence="1">
    <location>
        <begin position="27"/>
        <end position="63"/>
    </location>
</feature>
<gene>
    <name evidence="2" type="ORF">EVC06_013</name>
</gene>
<evidence type="ECO:0000313" key="3">
    <source>
        <dbReference type="Proteomes" id="UP000646667"/>
    </source>
</evidence>
<dbReference type="Proteomes" id="UP000646667">
    <property type="component" value="Segment"/>
</dbReference>
<sequence>MRPVAIVREDNNYVRDLSSNAVLSKDRNGYEQRLRAKRNQIEKNNLEKTVEDLIRRVAALEERLASKNG</sequence>
<keyword evidence="1" id="KW-0175">Coiled coil</keyword>
<protein>
    <submittedName>
        <fullName evidence="2">Uncharacterized protein</fullName>
    </submittedName>
</protein>
<dbReference type="EMBL" id="MN988534">
    <property type="protein sequence ID" value="QIG73788.1"/>
    <property type="molecule type" value="Genomic_DNA"/>
</dbReference>
<accession>A0A7S5UXW4</accession>
<name>A0A7S5UXW4_9CAUD</name>
<organism evidence="2 3">
    <name type="scientific">Rhizobium phage RHph_N34</name>
    <dbReference type="NCBI Taxonomy" id="2509586"/>
    <lineage>
        <taxon>Viruses</taxon>
        <taxon>Duplodnaviria</taxon>
        <taxon>Heunggongvirae</taxon>
        <taxon>Uroviricota</taxon>
        <taxon>Caudoviricetes</taxon>
        <taxon>Pootjesviridae</taxon>
        <taxon>Staniewskivirinae</taxon>
        <taxon>Trinifflemingvirus</taxon>
        <taxon>Trinifflemingvirus N34</taxon>
    </lineage>
</organism>
<reference evidence="2 3" key="1">
    <citation type="submission" date="2020-01" db="EMBL/GenBank/DDBJ databases">
        <title>Patterns of diversity and host range of bacteriophage communities associated with bean-nodulatin bacteria.</title>
        <authorList>
            <person name="Vann Cauwenberghe J."/>
            <person name="Santamaria R.I."/>
            <person name="Bustos P."/>
            <person name="Juarez S."/>
            <person name="Gonzalez V."/>
        </authorList>
    </citation>
    <scope>NUCLEOTIDE SEQUENCE [LARGE SCALE GENOMIC DNA]</scope>
    <source>
        <strain evidence="3">RHph</strain>
    </source>
</reference>